<dbReference type="KEGG" id="haad:MW046_19370"/>
<evidence type="ECO:0000313" key="3">
    <source>
        <dbReference type="Proteomes" id="UP000831768"/>
    </source>
</evidence>
<dbReference type="InterPro" id="IPR036866">
    <property type="entry name" value="RibonucZ/Hydroxyglut_hydro"/>
</dbReference>
<evidence type="ECO:0000256" key="1">
    <source>
        <dbReference type="SAM" id="MobiDB-lite"/>
    </source>
</evidence>
<evidence type="ECO:0000313" key="2">
    <source>
        <dbReference type="EMBL" id="UPM45305.1"/>
    </source>
</evidence>
<keyword evidence="3" id="KW-1185">Reference proteome</keyword>
<protein>
    <submittedName>
        <fullName evidence="2">Uncharacterized protein</fullName>
    </submittedName>
</protein>
<keyword evidence="2" id="KW-0614">Plasmid</keyword>
<dbReference type="Proteomes" id="UP000831768">
    <property type="component" value="Plasmid unnamed4"/>
</dbReference>
<accession>A0A8U0A846</accession>
<dbReference type="PANTHER" id="PTHR30619:SF1">
    <property type="entry name" value="RECOMBINATION PROTEIN 2"/>
    <property type="match status" value="1"/>
</dbReference>
<feature type="region of interest" description="Disordered" evidence="1">
    <location>
        <begin position="392"/>
        <end position="433"/>
    </location>
</feature>
<dbReference type="Gene3D" id="3.60.15.10">
    <property type="entry name" value="Ribonuclease Z/Hydroxyacylglutathione hydrolase-like"/>
    <property type="match status" value="1"/>
</dbReference>
<reference evidence="2" key="1">
    <citation type="submission" date="2022-04" db="EMBL/GenBank/DDBJ databases">
        <title>Halocatena sp. nov., isolated from a salt lake.</title>
        <authorList>
            <person name="Cui H.-L."/>
        </authorList>
    </citation>
    <scope>NUCLEOTIDE SEQUENCE</scope>
    <source>
        <strain evidence="2">AD-1</strain>
        <plasmid evidence="2">unnamed4</plasmid>
    </source>
</reference>
<geneLocation type="plasmid" evidence="2 3">
    <name>unnamed4</name>
</geneLocation>
<sequence length="433" mass="48310">MLAPPDADGSVDVTRPETGANVNFRAKQPNENGAVYKLESERSALFMGDIQDDSHHHAESWLMQQHDNPENDVTLHTDILLAGHHGSTHATSEEFLDRVDPEAAIISSGLDNTYTSENQHDAHPHDATLKRLHERDVDVYWTAGHGTTRTDLDSDGARPEPTTDLETTDAADLAALKYYCREHEIDPKTVGVLPPDNFPEETPAWAIDAAPMIADTQEQFIDEGIENAASVEDLRQTLDPTPDAHDQLREAVQADREAYVTTKADVTRNKEAYFEAVEREQAYERLPLHTRLRANLPTRFGGIEHPLTDGPSSDEMDALPRNIEDVPKAVRNDPAAKLRAEGDFVDNWSRSLLRAETAADTAVDDAHTPQELCRHLRDTSGAHQDFLYAIDTPDAHEQNKSEKGIDDLLERTNQRERTEEQTHTHDQDASLGL</sequence>
<proteinExistence type="predicted"/>
<feature type="compositionally biased region" description="Basic and acidic residues" evidence="1">
    <location>
        <begin position="393"/>
        <end position="433"/>
    </location>
</feature>
<dbReference type="AlphaFoldDB" id="A0A8U0A846"/>
<dbReference type="EMBL" id="CP096023">
    <property type="protein sequence ID" value="UPM45305.1"/>
    <property type="molecule type" value="Genomic_DNA"/>
</dbReference>
<dbReference type="PANTHER" id="PTHR30619">
    <property type="entry name" value="DNA INTERNALIZATION/COMPETENCE PROTEIN COMEC/REC2"/>
    <property type="match status" value="1"/>
</dbReference>
<dbReference type="InterPro" id="IPR052159">
    <property type="entry name" value="Competence_DNA_uptake"/>
</dbReference>
<organism evidence="2 3">
    <name type="scientific">Halocatena salina</name>
    <dbReference type="NCBI Taxonomy" id="2934340"/>
    <lineage>
        <taxon>Archaea</taxon>
        <taxon>Methanobacteriati</taxon>
        <taxon>Methanobacteriota</taxon>
        <taxon>Stenosarchaea group</taxon>
        <taxon>Halobacteria</taxon>
        <taxon>Halobacteriales</taxon>
        <taxon>Natronomonadaceae</taxon>
        <taxon>Halocatena</taxon>
    </lineage>
</organism>
<dbReference type="SUPFAM" id="SSF56281">
    <property type="entry name" value="Metallo-hydrolase/oxidoreductase"/>
    <property type="match status" value="1"/>
</dbReference>
<dbReference type="GeneID" id="71930255"/>
<dbReference type="RefSeq" id="WP_247995957.1">
    <property type="nucleotide sequence ID" value="NZ_CP096023.1"/>
</dbReference>
<name>A0A8U0A846_9EURY</name>
<gene>
    <name evidence="2" type="ORF">MW046_19370</name>
</gene>